<feature type="binding site" evidence="8">
    <location>
        <begin position="10"/>
        <end position="11"/>
    </location>
    <ligand>
        <name>substrate</name>
    </ligand>
</feature>
<evidence type="ECO:0000313" key="9">
    <source>
        <dbReference type="EMBL" id="OGE64945.1"/>
    </source>
</evidence>
<comment type="function">
    <text evidence="8">Provides the (R)-glutamate required for cell wall biosynthesis.</text>
</comment>
<evidence type="ECO:0000256" key="2">
    <source>
        <dbReference type="ARBA" id="ARBA00013090"/>
    </source>
</evidence>
<feature type="binding site" evidence="8">
    <location>
        <begin position="185"/>
        <end position="186"/>
    </location>
    <ligand>
        <name>substrate</name>
    </ligand>
</feature>
<proteinExistence type="inferred from homology"/>
<dbReference type="InterPro" id="IPR004391">
    <property type="entry name" value="Glu_race"/>
</dbReference>
<feature type="active site" description="Proton donor/acceptor" evidence="8">
    <location>
        <position position="184"/>
    </location>
</feature>
<evidence type="ECO:0000313" key="10">
    <source>
        <dbReference type="Proteomes" id="UP000178859"/>
    </source>
</evidence>
<keyword evidence="5 8" id="KW-0413">Isomerase</keyword>
<feature type="active site" description="Proton donor/acceptor" evidence="8">
    <location>
        <position position="73"/>
    </location>
</feature>
<dbReference type="EMBL" id="MFDT01000016">
    <property type="protein sequence ID" value="OGE64945.1"/>
    <property type="molecule type" value="Genomic_DNA"/>
</dbReference>
<dbReference type="AlphaFoldDB" id="A0A1F5MHW1"/>
<dbReference type="Gene3D" id="3.40.50.1860">
    <property type="match status" value="2"/>
</dbReference>
<dbReference type="GO" id="GO:0008881">
    <property type="term" value="F:glutamate racemase activity"/>
    <property type="evidence" value="ECO:0007669"/>
    <property type="project" value="UniProtKB-UniRule"/>
</dbReference>
<evidence type="ECO:0000256" key="6">
    <source>
        <dbReference type="ARBA" id="ARBA00023316"/>
    </source>
</evidence>
<dbReference type="UniPathway" id="UPA00219"/>
<evidence type="ECO:0000256" key="1">
    <source>
        <dbReference type="ARBA" id="ARBA00001602"/>
    </source>
</evidence>
<keyword evidence="3 8" id="KW-0133">Cell shape</keyword>
<dbReference type="InterPro" id="IPR001920">
    <property type="entry name" value="Asp/Glu_race"/>
</dbReference>
<dbReference type="HAMAP" id="MF_00258">
    <property type="entry name" value="Glu_racemase"/>
    <property type="match status" value="1"/>
</dbReference>
<dbReference type="GO" id="GO:0071555">
    <property type="term" value="P:cell wall organization"/>
    <property type="evidence" value="ECO:0007669"/>
    <property type="project" value="UniProtKB-KW"/>
</dbReference>
<dbReference type="PANTHER" id="PTHR21198:SF2">
    <property type="entry name" value="GLUTAMATE RACEMASE"/>
    <property type="match status" value="1"/>
</dbReference>
<dbReference type="PROSITE" id="PS00924">
    <property type="entry name" value="ASP_GLU_RACEMASE_2"/>
    <property type="match status" value="1"/>
</dbReference>
<dbReference type="FunFam" id="3.40.50.1860:FF:000002">
    <property type="entry name" value="Glutamate racemase"/>
    <property type="match status" value="1"/>
</dbReference>
<keyword evidence="6 8" id="KW-0961">Cell wall biogenesis/degradation</keyword>
<organism evidence="9 10">
    <name type="scientific">Candidatus Daviesbacteria bacterium RIFCSPLOWO2_02_FULL_36_7</name>
    <dbReference type="NCBI Taxonomy" id="1797792"/>
    <lineage>
        <taxon>Bacteria</taxon>
        <taxon>Candidatus Daviesiibacteriota</taxon>
    </lineage>
</organism>
<name>A0A1F5MHW1_9BACT</name>
<dbReference type="Pfam" id="PF01177">
    <property type="entry name" value="Asp_Glu_race"/>
    <property type="match status" value="1"/>
</dbReference>
<comment type="caution">
    <text evidence="9">The sequence shown here is derived from an EMBL/GenBank/DDBJ whole genome shotgun (WGS) entry which is preliminary data.</text>
</comment>
<gene>
    <name evidence="8" type="primary">murI</name>
    <name evidence="9" type="ORF">A3I48_02185</name>
</gene>
<evidence type="ECO:0000256" key="7">
    <source>
        <dbReference type="ARBA" id="ARBA00070053"/>
    </source>
</evidence>
<dbReference type="PANTHER" id="PTHR21198">
    <property type="entry name" value="GLUTAMATE RACEMASE"/>
    <property type="match status" value="1"/>
</dbReference>
<dbReference type="InterPro" id="IPR033134">
    <property type="entry name" value="Asp/Glu_racemase_AS_2"/>
</dbReference>
<dbReference type="EC" id="5.1.1.3" evidence="2 8"/>
<dbReference type="GO" id="GO:0009252">
    <property type="term" value="P:peptidoglycan biosynthetic process"/>
    <property type="evidence" value="ECO:0007669"/>
    <property type="project" value="UniProtKB-UniRule"/>
</dbReference>
<protein>
    <recommendedName>
        <fullName evidence="7 8">Glutamate racemase</fullName>
        <ecNumber evidence="2 8">5.1.1.3</ecNumber>
    </recommendedName>
</protein>
<evidence type="ECO:0000256" key="5">
    <source>
        <dbReference type="ARBA" id="ARBA00023235"/>
    </source>
</evidence>
<accession>A0A1F5MHW1</accession>
<reference evidence="9 10" key="1">
    <citation type="journal article" date="2016" name="Nat. Commun.">
        <title>Thousands of microbial genomes shed light on interconnected biogeochemical processes in an aquifer system.</title>
        <authorList>
            <person name="Anantharaman K."/>
            <person name="Brown C.T."/>
            <person name="Hug L.A."/>
            <person name="Sharon I."/>
            <person name="Castelle C.J."/>
            <person name="Probst A.J."/>
            <person name="Thomas B.C."/>
            <person name="Singh A."/>
            <person name="Wilkins M.J."/>
            <person name="Karaoz U."/>
            <person name="Brodie E.L."/>
            <person name="Williams K.H."/>
            <person name="Hubbard S.S."/>
            <person name="Banfield J.F."/>
        </authorList>
    </citation>
    <scope>NUCLEOTIDE SEQUENCE [LARGE SCALE GENOMIC DNA]</scope>
</reference>
<evidence type="ECO:0000256" key="4">
    <source>
        <dbReference type="ARBA" id="ARBA00022984"/>
    </source>
</evidence>
<comment type="pathway">
    <text evidence="8">Cell wall biogenesis; peptidoglycan biosynthesis.</text>
</comment>
<comment type="catalytic activity">
    <reaction evidence="1 8">
        <text>L-glutamate = D-glutamate</text>
        <dbReference type="Rhea" id="RHEA:12813"/>
        <dbReference type="ChEBI" id="CHEBI:29985"/>
        <dbReference type="ChEBI" id="CHEBI:29986"/>
        <dbReference type="EC" id="5.1.1.3"/>
    </reaction>
</comment>
<dbReference type="Proteomes" id="UP000178859">
    <property type="component" value="Unassembled WGS sequence"/>
</dbReference>
<evidence type="ECO:0000256" key="8">
    <source>
        <dbReference type="HAMAP-Rule" id="MF_00258"/>
    </source>
</evidence>
<dbReference type="InterPro" id="IPR015942">
    <property type="entry name" value="Asp/Glu/hydantoin_racemase"/>
</dbReference>
<feature type="binding site" evidence="8">
    <location>
        <begin position="74"/>
        <end position="75"/>
    </location>
    <ligand>
        <name>substrate</name>
    </ligand>
</feature>
<dbReference type="NCBIfam" id="TIGR00067">
    <property type="entry name" value="glut_race"/>
    <property type="match status" value="1"/>
</dbReference>
<evidence type="ECO:0000256" key="3">
    <source>
        <dbReference type="ARBA" id="ARBA00022960"/>
    </source>
</evidence>
<keyword evidence="4 8" id="KW-0573">Peptidoglycan synthesis</keyword>
<dbReference type="SUPFAM" id="SSF53681">
    <property type="entry name" value="Aspartate/glutamate racemase"/>
    <property type="match status" value="2"/>
</dbReference>
<sequence>MNYNPIGIFDSGIGGLTVTKEIVKKLPNESIIYLGDTARVPYGTRSKEVIIQFAIQLTKFLLKRKVKFLVIACNTISSVALDKIKKISPVPVIGVIIPAVKKATEVIKNKKIGVIGTQGTIGSKAYEKEIKKIDPKIKVISTACPLFVPLAEEGLGNHEATKLLAEEYLKDIIASGVDTLILGCTHYPLLLETISDIVGPKVTIIDSAQPTATQLQISLEENNLLLSNNKPTLEFFVTDAPDRVYQVAGKFFGSDLKIRKVNL</sequence>
<comment type="similarity">
    <text evidence="8">Belongs to the aspartate/glutamate racemases family.</text>
</comment>
<dbReference type="GO" id="GO:0008360">
    <property type="term" value="P:regulation of cell shape"/>
    <property type="evidence" value="ECO:0007669"/>
    <property type="project" value="UniProtKB-KW"/>
</dbReference>
<feature type="binding site" evidence="8">
    <location>
        <begin position="42"/>
        <end position="43"/>
    </location>
    <ligand>
        <name>substrate</name>
    </ligand>
</feature>